<evidence type="ECO:0000313" key="3">
    <source>
        <dbReference type="Proteomes" id="UP000261174"/>
    </source>
</evidence>
<organism evidence="2 3">
    <name type="scientific">Chitinophaga silvisoli</name>
    <dbReference type="NCBI Taxonomy" id="2291814"/>
    <lineage>
        <taxon>Bacteria</taxon>
        <taxon>Pseudomonadati</taxon>
        <taxon>Bacteroidota</taxon>
        <taxon>Chitinophagia</taxon>
        <taxon>Chitinophagales</taxon>
        <taxon>Chitinophagaceae</taxon>
        <taxon>Chitinophaga</taxon>
    </lineage>
</organism>
<keyword evidence="1" id="KW-0812">Transmembrane</keyword>
<keyword evidence="3" id="KW-1185">Reference proteome</keyword>
<evidence type="ECO:0000313" key="2">
    <source>
        <dbReference type="EMBL" id="RFM29183.1"/>
    </source>
</evidence>
<feature type="transmembrane region" description="Helical" evidence="1">
    <location>
        <begin position="12"/>
        <end position="40"/>
    </location>
</feature>
<dbReference type="AlphaFoldDB" id="A0A3E1NMP7"/>
<proteinExistence type="predicted"/>
<name>A0A3E1NMP7_9BACT</name>
<evidence type="ECO:0000256" key="1">
    <source>
        <dbReference type="SAM" id="Phobius"/>
    </source>
</evidence>
<feature type="transmembrane region" description="Helical" evidence="1">
    <location>
        <begin position="76"/>
        <end position="100"/>
    </location>
</feature>
<dbReference type="RefSeq" id="WP_116857867.1">
    <property type="nucleotide sequence ID" value="NZ_QTJV01000039.1"/>
</dbReference>
<dbReference type="OrthoDB" id="9923090at2"/>
<sequence>MKDYSAESFKNLGVFIVHVAGVFPLLFGLMLAMVHVFKVLPEKMWIYRKSLWARKFIDSEIEQLAKDKAYKIRGSAAALGFLFIGTIVTIVCIINLINYISVSVQNLPH</sequence>
<gene>
    <name evidence="2" type="ORF">DXN04_33980</name>
</gene>
<accession>A0A3E1NMP7</accession>
<reference evidence="2 3" key="1">
    <citation type="submission" date="2018-08" db="EMBL/GenBank/DDBJ databases">
        <title>Chitinophaga sp. K20C18050901, a novel bacterium isolated from forest soil.</title>
        <authorList>
            <person name="Wang C."/>
        </authorList>
    </citation>
    <scope>NUCLEOTIDE SEQUENCE [LARGE SCALE GENOMIC DNA]</scope>
    <source>
        <strain evidence="2 3">K20C18050901</strain>
    </source>
</reference>
<comment type="caution">
    <text evidence="2">The sequence shown here is derived from an EMBL/GenBank/DDBJ whole genome shotgun (WGS) entry which is preliminary data.</text>
</comment>
<keyword evidence="1" id="KW-1133">Transmembrane helix</keyword>
<protein>
    <submittedName>
        <fullName evidence="2">Uncharacterized protein</fullName>
    </submittedName>
</protein>
<keyword evidence="1" id="KW-0472">Membrane</keyword>
<dbReference type="Proteomes" id="UP000261174">
    <property type="component" value="Unassembled WGS sequence"/>
</dbReference>
<dbReference type="EMBL" id="QTJV01000039">
    <property type="protein sequence ID" value="RFM29183.1"/>
    <property type="molecule type" value="Genomic_DNA"/>
</dbReference>